<feature type="domain" description="Glucosamine/galactosamine-6-phosphate isomerase" evidence="3">
    <location>
        <begin position="14"/>
        <end position="233"/>
    </location>
</feature>
<proteinExistence type="inferred from homology"/>
<dbReference type="Gene3D" id="3.40.50.1360">
    <property type="match status" value="1"/>
</dbReference>
<dbReference type="PANTHER" id="PTHR11280">
    <property type="entry name" value="GLUCOSAMINE-6-PHOSPHATE ISOMERASE"/>
    <property type="match status" value="1"/>
</dbReference>
<feature type="active site" description="For ring-opening step" evidence="2">
    <location>
        <position position="139"/>
    </location>
</feature>
<keyword evidence="5" id="KW-1185">Reference proteome</keyword>
<keyword evidence="2" id="KW-0119">Carbohydrate metabolism</keyword>
<dbReference type="GO" id="GO:0005975">
    <property type="term" value="P:carbohydrate metabolic process"/>
    <property type="evidence" value="ECO:0007669"/>
    <property type="project" value="InterPro"/>
</dbReference>
<dbReference type="InterPro" id="IPR006148">
    <property type="entry name" value="Glc/Gal-6P_isomerase"/>
</dbReference>
<comment type="similarity">
    <text evidence="2">Belongs to the glucosamine/galactosamine-6-phosphate isomerase family. NagB subfamily.</text>
</comment>
<dbReference type="Pfam" id="PF01182">
    <property type="entry name" value="Glucosamine_iso"/>
    <property type="match status" value="1"/>
</dbReference>
<evidence type="ECO:0000256" key="2">
    <source>
        <dbReference type="HAMAP-Rule" id="MF_01241"/>
    </source>
</evidence>
<evidence type="ECO:0000259" key="3">
    <source>
        <dbReference type="Pfam" id="PF01182"/>
    </source>
</evidence>
<dbReference type="SUPFAM" id="SSF100950">
    <property type="entry name" value="NagB/RpiA/CoA transferase-like"/>
    <property type="match status" value="1"/>
</dbReference>
<dbReference type="InterPro" id="IPR004547">
    <property type="entry name" value="Glucosamine6P_isomerase"/>
</dbReference>
<name>A0A2I7N629_9NEIS</name>
<dbReference type="EC" id="3.5.99.6" evidence="2"/>
<gene>
    <name evidence="2" type="primary">nagB</name>
    <name evidence="4" type="ORF">CUN60_06135</name>
</gene>
<keyword evidence="1 2" id="KW-0378">Hydrolase</keyword>
<comment type="function">
    <text evidence="2">Catalyzes the reversible isomerization-deamination of glucosamine 6-phosphate (GlcN6P) to form fructose 6-phosphate (Fru6P) and ammonium ion.</text>
</comment>
<dbReference type="HAMAP" id="MF_01241">
    <property type="entry name" value="GlcN6P_deamin"/>
    <property type="match status" value="1"/>
</dbReference>
<dbReference type="InterPro" id="IPR018321">
    <property type="entry name" value="Glucosamine6P_isomerase_CS"/>
</dbReference>
<dbReference type="GO" id="GO:0004342">
    <property type="term" value="F:glucosamine-6-phosphate deaminase activity"/>
    <property type="evidence" value="ECO:0007669"/>
    <property type="project" value="UniProtKB-UniRule"/>
</dbReference>
<dbReference type="Proteomes" id="UP000236655">
    <property type="component" value="Chromosome"/>
</dbReference>
<dbReference type="InterPro" id="IPR037171">
    <property type="entry name" value="NagB/RpiA_transferase-like"/>
</dbReference>
<dbReference type="NCBIfam" id="TIGR00502">
    <property type="entry name" value="nagB"/>
    <property type="match status" value="1"/>
</dbReference>
<dbReference type="GO" id="GO:0042802">
    <property type="term" value="F:identical protein binding"/>
    <property type="evidence" value="ECO:0007669"/>
    <property type="project" value="TreeGrafter"/>
</dbReference>
<dbReference type="PANTHER" id="PTHR11280:SF5">
    <property type="entry name" value="GLUCOSAMINE-6-PHOSPHATE ISOMERASE"/>
    <property type="match status" value="1"/>
</dbReference>
<comment type="pathway">
    <text evidence="2">Amino-sugar metabolism; N-acetylneuraminate degradation; D-fructose 6-phosphate from N-acetylneuraminate: step 5/5.</text>
</comment>
<dbReference type="CDD" id="cd01399">
    <property type="entry name" value="GlcN6P_deaminase"/>
    <property type="match status" value="1"/>
</dbReference>
<sequence length="271" mass="30486">MRLLISKHNLGIWAANYVAKKINDFKPSKEKPFVLGLPTGSTPLDMYNELIRLNKEGKVSFKHVVTFNMDEYVGLAEDHPESYHYYMHHNFFRHIDINKKNINILDGNAKDLDAECEKYEEKIAKVGGIHIQLGGVGEDGHLAFNEPGSSLASKTRSKDLNLSTIIANSRFFGGDIEKTPKLALTIGIDTVMQAKEVIVMAKGFNKAQAVCQAIEGAVSSMCPITALQYHKKALIICDEHAAYELKFKTIKYFENMQDEYSEMENACDYLV</sequence>
<dbReference type="OrthoDB" id="9791139at2"/>
<evidence type="ECO:0000313" key="5">
    <source>
        <dbReference type="Proteomes" id="UP000236655"/>
    </source>
</evidence>
<feature type="active site" description="Proton acceptor; for ring-opening step" evidence="2">
    <location>
        <position position="141"/>
    </location>
</feature>
<dbReference type="EMBL" id="CP024847">
    <property type="protein sequence ID" value="AUR51892.1"/>
    <property type="molecule type" value="Genomic_DNA"/>
</dbReference>
<feature type="active site" description="For ring-opening step" evidence="2">
    <location>
        <position position="146"/>
    </location>
</feature>
<comment type="catalytic activity">
    <reaction evidence="2">
        <text>alpha-D-glucosamine 6-phosphate + H2O = beta-D-fructose 6-phosphate + NH4(+)</text>
        <dbReference type="Rhea" id="RHEA:12172"/>
        <dbReference type="ChEBI" id="CHEBI:15377"/>
        <dbReference type="ChEBI" id="CHEBI:28938"/>
        <dbReference type="ChEBI" id="CHEBI:57634"/>
        <dbReference type="ChEBI" id="CHEBI:75989"/>
        <dbReference type="EC" id="3.5.99.6"/>
    </reaction>
</comment>
<protein>
    <recommendedName>
        <fullName evidence="2">Glucosamine-6-phosphate deaminase</fullName>
        <ecNumber evidence="2">3.5.99.6</ecNumber>
    </recommendedName>
    <alternativeName>
        <fullName evidence="2">GlcN6P deaminase</fullName>
        <shortName evidence="2">GNPDA</shortName>
    </alternativeName>
    <alternativeName>
        <fullName evidence="2">Glucosamine-6-phosphate isomerase</fullName>
    </alternativeName>
</protein>
<dbReference type="GO" id="GO:0006046">
    <property type="term" value="P:N-acetylglucosamine catabolic process"/>
    <property type="evidence" value="ECO:0007669"/>
    <property type="project" value="UniProtKB-UniRule"/>
</dbReference>
<dbReference type="UniPathway" id="UPA00629">
    <property type="reaction ID" value="UER00684"/>
</dbReference>
<reference evidence="5" key="1">
    <citation type="submission" date="2017-11" db="EMBL/GenBank/DDBJ databases">
        <authorList>
            <person name="Chan K.G."/>
            <person name="Lee L.S."/>
        </authorList>
    </citation>
    <scope>NUCLEOTIDE SEQUENCE [LARGE SCALE GENOMIC DNA]</scope>
    <source>
        <strain evidence="5">DSM 100970</strain>
    </source>
</reference>
<organism evidence="4 5">
    <name type="scientific">Aquella oligotrophica</name>
    <dbReference type="NCBI Taxonomy" id="2067065"/>
    <lineage>
        <taxon>Bacteria</taxon>
        <taxon>Pseudomonadati</taxon>
        <taxon>Pseudomonadota</taxon>
        <taxon>Betaproteobacteria</taxon>
        <taxon>Neisseriales</taxon>
        <taxon>Neisseriaceae</taxon>
        <taxon>Aquella</taxon>
    </lineage>
</organism>
<accession>A0A2I7N629</accession>
<evidence type="ECO:0000313" key="4">
    <source>
        <dbReference type="EMBL" id="AUR51892.1"/>
    </source>
</evidence>
<dbReference type="PROSITE" id="PS01161">
    <property type="entry name" value="GLC_GALNAC_ISOMERASE"/>
    <property type="match status" value="1"/>
</dbReference>
<dbReference type="KEGG" id="nba:CUN60_06135"/>
<evidence type="ECO:0000256" key="1">
    <source>
        <dbReference type="ARBA" id="ARBA00022801"/>
    </source>
</evidence>
<feature type="active site" description="Proton acceptor; for enolization step" evidence="2">
    <location>
        <position position="70"/>
    </location>
</feature>
<comment type="caution">
    <text evidence="2">Lacks conserved residue(s) required for the propagation of feature annotation.</text>
</comment>
<dbReference type="GO" id="GO:0006043">
    <property type="term" value="P:glucosamine catabolic process"/>
    <property type="evidence" value="ECO:0007669"/>
    <property type="project" value="TreeGrafter"/>
</dbReference>
<dbReference type="RefSeq" id="WP_102951188.1">
    <property type="nucleotide sequence ID" value="NZ_CP024847.1"/>
</dbReference>
<dbReference type="GO" id="GO:0019262">
    <property type="term" value="P:N-acetylneuraminate catabolic process"/>
    <property type="evidence" value="ECO:0007669"/>
    <property type="project" value="UniProtKB-UniRule"/>
</dbReference>
<dbReference type="GO" id="GO:0005737">
    <property type="term" value="C:cytoplasm"/>
    <property type="evidence" value="ECO:0007669"/>
    <property type="project" value="TreeGrafter"/>
</dbReference>
<dbReference type="AlphaFoldDB" id="A0A2I7N629"/>